<comment type="caution">
    <text evidence="10">The sequence shown here is derived from an EMBL/GenBank/DDBJ whole genome shotgun (WGS) entry which is preliminary data.</text>
</comment>
<keyword evidence="2" id="KW-0902">Two-component regulatory system</keyword>
<evidence type="ECO:0000256" key="1">
    <source>
        <dbReference type="ARBA" id="ARBA00022553"/>
    </source>
</evidence>
<dbReference type="Pfam" id="PF00072">
    <property type="entry name" value="Response_reg"/>
    <property type="match status" value="1"/>
</dbReference>
<dbReference type="SMART" id="SM00448">
    <property type="entry name" value="REC"/>
    <property type="match status" value="1"/>
</dbReference>
<evidence type="ECO:0000256" key="6">
    <source>
        <dbReference type="PROSITE-ProRule" id="PRU00169"/>
    </source>
</evidence>
<dbReference type="InterPro" id="IPR001789">
    <property type="entry name" value="Sig_transdc_resp-reg_receiver"/>
</dbReference>
<evidence type="ECO:0000313" key="10">
    <source>
        <dbReference type="EMBL" id="MFD0867664.1"/>
    </source>
</evidence>
<dbReference type="SMART" id="SM00862">
    <property type="entry name" value="Trans_reg_C"/>
    <property type="match status" value="1"/>
</dbReference>
<dbReference type="InterPro" id="IPR036388">
    <property type="entry name" value="WH-like_DNA-bd_sf"/>
</dbReference>
<organism evidence="10 11">
    <name type="scientific">Paenibacillus residui</name>
    <dbReference type="NCBI Taxonomy" id="629724"/>
    <lineage>
        <taxon>Bacteria</taxon>
        <taxon>Bacillati</taxon>
        <taxon>Bacillota</taxon>
        <taxon>Bacilli</taxon>
        <taxon>Bacillales</taxon>
        <taxon>Paenibacillaceae</taxon>
        <taxon>Paenibacillus</taxon>
    </lineage>
</organism>
<evidence type="ECO:0000256" key="7">
    <source>
        <dbReference type="PROSITE-ProRule" id="PRU01091"/>
    </source>
</evidence>
<dbReference type="CDD" id="cd17574">
    <property type="entry name" value="REC_OmpR"/>
    <property type="match status" value="1"/>
</dbReference>
<dbReference type="InterPro" id="IPR001867">
    <property type="entry name" value="OmpR/PhoB-type_DNA-bd"/>
</dbReference>
<evidence type="ECO:0000259" key="9">
    <source>
        <dbReference type="PROSITE" id="PS51755"/>
    </source>
</evidence>
<dbReference type="InterPro" id="IPR011006">
    <property type="entry name" value="CheY-like_superfamily"/>
</dbReference>
<dbReference type="PANTHER" id="PTHR48111:SF1">
    <property type="entry name" value="TWO-COMPONENT RESPONSE REGULATOR ORR33"/>
    <property type="match status" value="1"/>
</dbReference>
<dbReference type="InterPro" id="IPR016032">
    <property type="entry name" value="Sig_transdc_resp-reg_C-effctor"/>
</dbReference>
<name>A0ABW3D5Y4_9BACL</name>
<evidence type="ECO:0000256" key="4">
    <source>
        <dbReference type="ARBA" id="ARBA00023125"/>
    </source>
</evidence>
<sequence>MDPQASRQDQDILIIEDDEDIADLISIYLRSQYYSTRTAPSLKTASQMWAERKPDLIICDIMLPDGEGTEWIQGIKPESAVPVIFLSSRSEREDIIRGLELGGDDYITKPFDPDIMVARVKARLRSFPHREQQHIQAAEDRKTWSDGRLKLSFDGWEVLLNGQPVTLSTKERQLLFLLAAHPGQVFSVEQLYEHIWGLDGWSDPRTVMVHIHNLRRKIEEDGGHHRYIVTVRGIGYKFQR</sequence>
<evidence type="ECO:0000313" key="11">
    <source>
        <dbReference type="Proteomes" id="UP001597120"/>
    </source>
</evidence>
<dbReference type="Proteomes" id="UP001597120">
    <property type="component" value="Unassembled WGS sequence"/>
</dbReference>
<evidence type="ECO:0000256" key="3">
    <source>
        <dbReference type="ARBA" id="ARBA00023015"/>
    </source>
</evidence>
<dbReference type="PROSITE" id="PS50110">
    <property type="entry name" value="RESPONSE_REGULATORY"/>
    <property type="match status" value="1"/>
</dbReference>
<dbReference type="PANTHER" id="PTHR48111">
    <property type="entry name" value="REGULATOR OF RPOS"/>
    <property type="match status" value="1"/>
</dbReference>
<dbReference type="CDD" id="cd00383">
    <property type="entry name" value="trans_reg_C"/>
    <property type="match status" value="1"/>
</dbReference>
<keyword evidence="4 7" id="KW-0238">DNA-binding</keyword>
<dbReference type="Gene3D" id="1.10.10.10">
    <property type="entry name" value="Winged helix-like DNA-binding domain superfamily/Winged helix DNA-binding domain"/>
    <property type="match status" value="1"/>
</dbReference>
<evidence type="ECO:0000259" key="8">
    <source>
        <dbReference type="PROSITE" id="PS50110"/>
    </source>
</evidence>
<dbReference type="InterPro" id="IPR039420">
    <property type="entry name" value="WalR-like"/>
</dbReference>
<dbReference type="Gene3D" id="3.40.50.2300">
    <property type="match status" value="1"/>
</dbReference>
<dbReference type="SUPFAM" id="SSF52172">
    <property type="entry name" value="CheY-like"/>
    <property type="match status" value="1"/>
</dbReference>
<proteinExistence type="predicted"/>
<dbReference type="EMBL" id="JBHTIU010000001">
    <property type="protein sequence ID" value="MFD0867664.1"/>
    <property type="molecule type" value="Genomic_DNA"/>
</dbReference>
<dbReference type="RefSeq" id="WP_379285440.1">
    <property type="nucleotide sequence ID" value="NZ_JBHTIU010000001.1"/>
</dbReference>
<keyword evidence="11" id="KW-1185">Reference proteome</keyword>
<feature type="DNA-binding region" description="OmpR/PhoB-type" evidence="7">
    <location>
        <begin position="139"/>
        <end position="240"/>
    </location>
</feature>
<dbReference type="PROSITE" id="PS51755">
    <property type="entry name" value="OMPR_PHOB"/>
    <property type="match status" value="1"/>
</dbReference>
<dbReference type="Pfam" id="PF00486">
    <property type="entry name" value="Trans_reg_C"/>
    <property type="match status" value="1"/>
</dbReference>
<accession>A0ABW3D5Y4</accession>
<evidence type="ECO:0000256" key="5">
    <source>
        <dbReference type="ARBA" id="ARBA00023163"/>
    </source>
</evidence>
<keyword evidence="3" id="KW-0805">Transcription regulation</keyword>
<dbReference type="SUPFAM" id="SSF46894">
    <property type="entry name" value="C-terminal effector domain of the bipartite response regulators"/>
    <property type="match status" value="1"/>
</dbReference>
<feature type="domain" description="OmpR/PhoB-type" evidence="9">
    <location>
        <begin position="139"/>
        <end position="240"/>
    </location>
</feature>
<evidence type="ECO:0000256" key="2">
    <source>
        <dbReference type="ARBA" id="ARBA00023012"/>
    </source>
</evidence>
<keyword evidence="1 6" id="KW-0597">Phosphoprotein</keyword>
<reference evidence="11" key="1">
    <citation type="journal article" date="2019" name="Int. J. Syst. Evol. Microbiol.">
        <title>The Global Catalogue of Microorganisms (GCM) 10K type strain sequencing project: providing services to taxonomists for standard genome sequencing and annotation.</title>
        <authorList>
            <consortium name="The Broad Institute Genomics Platform"/>
            <consortium name="The Broad Institute Genome Sequencing Center for Infectious Disease"/>
            <person name="Wu L."/>
            <person name="Ma J."/>
        </authorList>
    </citation>
    <scope>NUCLEOTIDE SEQUENCE [LARGE SCALE GENOMIC DNA]</scope>
    <source>
        <strain evidence="11">CCUG 57263</strain>
    </source>
</reference>
<dbReference type="Gene3D" id="6.10.250.690">
    <property type="match status" value="1"/>
</dbReference>
<feature type="modified residue" description="4-aspartylphosphate" evidence="6">
    <location>
        <position position="60"/>
    </location>
</feature>
<feature type="domain" description="Response regulatory" evidence="8">
    <location>
        <begin position="11"/>
        <end position="124"/>
    </location>
</feature>
<gene>
    <name evidence="10" type="ORF">ACFQ03_00700</name>
</gene>
<keyword evidence="5" id="KW-0804">Transcription</keyword>
<protein>
    <submittedName>
        <fullName evidence="10">Response regulator transcription factor</fullName>
    </submittedName>
</protein>